<dbReference type="GO" id="GO:0005886">
    <property type="term" value="C:plasma membrane"/>
    <property type="evidence" value="ECO:0007669"/>
    <property type="project" value="UniProtKB-SubCell"/>
</dbReference>
<dbReference type="InterPro" id="IPR001851">
    <property type="entry name" value="ABC_transp_permease"/>
</dbReference>
<accession>W9GW42</accession>
<dbReference type="RefSeq" id="WP_037460205.1">
    <property type="nucleotide sequence ID" value="NZ_AVFL01000038.1"/>
</dbReference>
<keyword evidence="2" id="KW-1003">Cell membrane</keyword>
<evidence type="ECO:0000256" key="1">
    <source>
        <dbReference type="ARBA" id="ARBA00004651"/>
    </source>
</evidence>
<organism evidence="7 8">
    <name type="scientific">Skermanella stibiiresistens SB22</name>
    <dbReference type="NCBI Taxonomy" id="1385369"/>
    <lineage>
        <taxon>Bacteria</taxon>
        <taxon>Pseudomonadati</taxon>
        <taxon>Pseudomonadota</taxon>
        <taxon>Alphaproteobacteria</taxon>
        <taxon>Rhodospirillales</taxon>
        <taxon>Azospirillaceae</taxon>
        <taxon>Skermanella</taxon>
    </lineage>
</organism>
<dbReference type="EMBL" id="AVFL01000038">
    <property type="protein sequence ID" value="EWY36647.1"/>
    <property type="molecule type" value="Genomic_DNA"/>
</dbReference>
<keyword evidence="3 6" id="KW-0812">Transmembrane</keyword>
<dbReference type="PATRIC" id="fig|1385369.3.peg.6299"/>
<dbReference type="PANTHER" id="PTHR30482">
    <property type="entry name" value="HIGH-AFFINITY BRANCHED-CHAIN AMINO ACID TRANSPORT SYSTEM PERMEASE"/>
    <property type="match status" value="1"/>
</dbReference>
<dbReference type="PANTHER" id="PTHR30482:SF17">
    <property type="entry name" value="ABC TRANSPORTER ATP-BINDING PROTEIN"/>
    <property type="match status" value="1"/>
</dbReference>
<dbReference type="InterPro" id="IPR043428">
    <property type="entry name" value="LivM-like"/>
</dbReference>
<gene>
    <name evidence="7" type="ORF">N825_25850</name>
</gene>
<evidence type="ECO:0000256" key="5">
    <source>
        <dbReference type="ARBA" id="ARBA00023136"/>
    </source>
</evidence>
<protein>
    <submittedName>
        <fullName evidence="7">ABC transporter permease</fullName>
    </submittedName>
</protein>
<evidence type="ECO:0000313" key="8">
    <source>
        <dbReference type="Proteomes" id="UP000019486"/>
    </source>
</evidence>
<comment type="caution">
    <text evidence="7">The sequence shown here is derived from an EMBL/GenBank/DDBJ whole genome shotgun (WGS) entry which is preliminary data.</text>
</comment>
<evidence type="ECO:0000256" key="6">
    <source>
        <dbReference type="SAM" id="Phobius"/>
    </source>
</evidence>
<feature type="transmembrane region" description="Helical" evidence="6">
    <location>
        <begin position="306"/>
        <end position="328"/>
    </location>
</feature>
<feature type="transmembrane region" description="Helical" evidence="6">
    <location>
        <begin position="70"/>
        <end position="88"/>
    </location>
</feature>
<feature type="transmembrane region" description="Helical" evidence="6">
    <location>
        <begin position="134"/>
        <end position="152"/>
    </location>
</feature>
<keyword evidence="5 6" id="KW-0472">Membrane</keyword>
<evidence type="ECO:0000256" key="4">
    <source>
        <dbReference type="ARBA" id="ARBA00022989"/>
    </source>
</evidence>
<feature type="transmembrane region" description="Helical" evidence="6">
    <location>
        <begin position="269"/>
        <end position="294"/>
    </location>
</feature>
<keyword evidence="8" id="KW-1185">Reference proteome</keyword>
<sequence length="336" mass="36139">MLERTNEGNKRETAAVLIGLALLVALPFLADAIGKGFYVTLFTRILILGLAAVSLDLILGYGGMVSFGHAAFVGIGAYVVGILSWHVFDGSPLMTWPVVIEGTENGFVVWPLAALMGALFALAIGAISLRTTGISFIMITLAFAQMLFYLAIGLRTYGGEDGIALYNKSGLGSSIDLFDKTTFYYVCLAILVVFVWLCRRLTRSRFGMVVRGARINERRMRALGFSPYRHKLTAFVISGAGAGLSGALLANAAEFVGPAYMSWQRSGELIVMVVLGGMGTLFGPVVGAAAFLLLEEGLADLTEHWQIVLGPVLLFVVVFARRGIWGWIAGPAREDR</sequence>
<feature type="transmembrane region" description="Helical" evidence="6">
    <location>
        <begin position="108"/>
        <end position="127"/>
    </location>
</feature>
<dbReference type="GO" id="GO:0015658">
    <property type="term" value="F:branched-chain amino acid transmembrane transporter activity"/>
    <property type="evidence" value="ECO:0007669"/>
    <property type="project" value="InterPro"/>
</dbReference>
<feature type="transmembrane region" description="Helical" evidence="6">
    <location>
        <begin position="36"/>
        <end position="58"/>
    </location>
</feature>
<evidence type="ECO:0000256" key="2">
    <source>
        <dbReference type="ARBA" id="ARBA00022475"/>
    </source>
</evidence>
<reference evidence="7 8" key="1">
    <citation type="submission" date="2013-08" db="EMBL/GenBank/DDBJ databases">
        <title>The genome sequence of Skermanella stibiiresistens.</title>
        <authorList>
            <person name="Zhu W."/>
            <person name="Wang G."/>
        </authorList>
    </citation>
    <scope>NUCLEOTIDE SEQUENCE [LARGE SCALE GENOMIC DNA]</scope>
    <source>
        <strain evidence="7 8">SB22</strain>
    </source>
</reference>
<dbReference type="Pfam" id="PF02653">
    <property type="entry name" value="BPD_transp_2"/>
    <property type="match status" value="1"/>
</dbReference>
<proteinExistence type="predicted"/>
<evidence type="ECO:0000256" key="3">
    <source>
        <dbReference type="ARBA" id="ARBA00022692"/>
    </source>
</evidence>
<evidence type="ECO:0000313" key="7">
    <source>
        <dbReference type="EMBL" id="EWY36647.1"/>
    </source>
</evidence>
<name>W9GW42_9PROT</name>
<feature type="transmembrane region" description="Helical" evidence="6">
    <location>
        <begin position="12"/>
        <end position="30"/>
    </location>
</feature>
<dbReference type="STRING" id="1385369.N825_25850"/>
<dbReference type="CDD" id="cd06581">
    <property type="entry name" value="TM_PBP1_LivM_like"/>
    <property type="match status" value="1"/>
</dbReference>
<feature type="transmembrane region" description="Helical" evidence="6">
    <location>
        <begin position="228"/>
        <end position="249"/>
    </location>
</feature>
<dbReference type="AlphaFoldDB" id="W9GW42"/>
<dbReference type="OrthoDB" id="9804361at2"/>
<feature type="transmembrane region" description="Helical" evidence="6">
    <location>
        <begin position="182"/>
        <end position="198"/>
    </location>
</feature>
<comment type="subcellular location">
    <subcellularLocation>
        <location evidence="1">Cell membrane</location>
        <topology evidence="1">Multi-pass membrane protein</topology>
    </subcellularLocation>
</comment>
<dbReference type="Proteomes" id="UP000019486">
    <property type="component" value="Unassembled WGS sequence"/>
</dbReference>
<keyword evidence="4 6" id="KW-1133">Transmembrane helix</keyword>